<evidence type="ECO:0008006" key="3">
    <source>
        <dbReference type="Google" id="ProtNLM"/>
    </source>
</evidence>
<reference evidence="1 2" key="1">
    <citation type="submission" date="2021-01" db="EMBL/GenBank/DDBJ databases">
        <title>Roseomonas sp. nov, a bacterium isolated from an oil production mixture in Yumen Oilfield.</title>
        <authorList>
            <person name="Wu D."/>
        </authorList>
    </citation>
    <scope>NUCLEOTIDE SEQUENCE [LARGE SCALE GENOMIC DNA]</scope>
    <source>
        <strain evidence="1 2">ROY-5-3</strain>
    </source>
</reference>
<gene>
    <name evidence="1" type="ORF">JJQ90_07925</name>
</gene>
<dbReference type="Pfam" id="PF03500">
    <property type="entry name" value="Cellsynth_D"/>
    <property type="match status" value="1"/>
</dbReference>
<comment type="caution">
    <text evidence="1">The sequence shown here is derived from an EMBL/GenBank/DDBJ whole genome shotgun (WGS) entry which is preliminary data.</text>
</comment>
<evidence type="ECO:0000313" key="2">
    <source>
        <dbReference type="Proteomes" id="UP000689967"/>
    </source>
</evidence>
<evidence type="ECO:0000313" key="1">
    <source>
        <dbReference type="EMBL" id="MBU8543629.1"/>
    </source>
</evidence>
<dbReference type="InterPro" id="IPR022798">
    <property type="entry name" value="BcsD_bac"/>
</dbReference>
<sequence>MTDVHAAEPVTAAYLARRGVAAQWRPFLRGLVETLDAHLDSDGRAALMRAVGRRMAEAMPLPHCDTLKGLESHINDALGAAEWGYCQLSVDVEQRRLLVTHAAAPAVGIGQDAEGAWIGAVLEGLYGGWLAGQPGADAALAPSVSVCVAGEARLGYGRAA</sequence>
<accession>A0ABS6H593</accession>
<dbReference type="RefSeq" id="WP_216874161.1">
    <property type="nucleotide sequence ID" value="NZ_JAERQM010000002.1"/>
</dbReference>
<proteinExistence type="predicted"/>
<keyword evidence="2" id="KW-1185">Reference proteome</keyword>
<organism evidence="1 2">
    <name type="scientific">Falsiroseomonas oleicola</name>
    <dbReference type="NCBI Taxonomy" id="2801474"/>
    <lineage>
        <taxon>Bacteria</taxon>
        <taxon>Pseudomonadati</taxon>
        <taxon>Pseudomonadota</taxon>
        <taxon>Alphaproteobacteria</taxon>
        <taxon>Acetobacterales</taxon>
        <taxon>Roseomonadaceae</taxon>
        <taxon>Falsiroseomonas</taxon>
    </lineage>
</organism>
<name>A0ABS6H593_9PROT</name>
<dbReference type="Proteomes" id="UP000689967">
    <property type="component" value="Unassembled WGS sequence"/>
</dbReference>
<protein>
    <recommendedName>
        <fullName evidence="3">Cellulose synthase</fullName>
    </recommendedName>
</protein>
<dbReference type="EMBL" id="JAERQM010000002">
    <property type="protein sequence ID" value="MBU8543629.1"/>
    <property type="molecule type" value="Genomic_DNA"/>
</dbReference>